<organism evidence="5 6">
    <name type="scientific">Persicirhabdus sediminis</name>
    <dbReference type="NCBI Taxonomy" id="454144"/>
    <lineage>
        <taxon>Bacteria</taxon>
        <taxon>Pseudomonadati</taxon>
        <taxon>Verrucomicrobiota</taxon>
        <taxon>Verrucomicrobiia</taxon>
        <taxon>Verrucomicrobiales</taxon>
        <taxon>Verrucomicrobiaceae</taxon>
        <taxon>Persicirhabdus</taxon>
    </lineage>
</organism>
<comment type="similarity">
    <text evidence="1">Belongs to the sulfatase family.</text>
</comment>
<protein>
    <submittedName>
        <fullName evidence="5">Sulfatase-like hydrolase/transferase</fullName>
    </submittedName>
</protein>
<dbReference type="PANTHER" id="PTHR42693:SF53">
    <property type="entry name" value="ENDO-4-O-SULFATASE"/>
    <property type="match status" value="1"/>
</dbReference>
<feature type="domain" description="Sulfatase N-terminal" evidence="4">
    <location>
        <begin position="22"/>
        <end position="432"/>
    </location>
</feature>
<dbReference type="AlphaFoldDB" id="A0A8J7MFD8"/>
<feature type="chain" id="PRO_5035149605" evidence="3">
    <location>
        <begin position="19"/>
        <end position="541"/>
    </location>
</feature>
<dbReference type="InterPro" id="IPR050738">
    <property type="entry name" value="Sulfatase"/>
</dbReference>
<evidence type="ECO:0000313" key="5">
    <source>
        <dbReference type="EMBL" id="MBK1792426.1"/>
    </source>
</evidence>
<dbReference type="Gene3D" id="3.40.720.10">
    <property type="entry name" value="Alkaline Phosphatase, subunit A"/>
    <property type="match status" value="1"/>
</dbReference>
<dbReference type="InterPro" id="IPR017850">
    <property type="entry name" value="Alkaline_phosphatase_core_sf"/>
</dbReference>
<evidence type="ECO:0000313" key="6">
    <source>
        <dbReference type="Proteomes" id="UP000624703"/>
    </source>
</evidence>
<name>A0A8J7MFD8_9BACT</name>
<proteinExistence type="inferred from homology"/>
<reference evidence="5" key="1">
    <citation type="submission" date="2021-01" db="EMBL/GenBank/DDBJ databases">
        <title>Modified the classification status of verrucomicrobia.</title>
        <authorList>
            <person name="Feng X."/>
        </authorList>
    </citation>
    <scope>NUCLEOTIDE SEQUENCE</scope>
    <source>
        <strain evidence="5">_KCTC 22039</strain>
    </source>
</reference>
<sequence>MKKYVLALAILCQASWSAADRPNILLILCDDVGTGDLRAYNNRETNPDGILPPELPTLSRLAEQGMTFLDANTPAALCAPNRYSLMTGNYVWRGRDASGSWHFNRGSQILAGQLTLPSLLQKRGYHTAMFGKSHLGGRVWPKNPLPEGEQDYTKITNWDEGRPAGNKQAGDEKAFDYFNADFTRPLPDGVNDHGFDYSFISQGGIQDSPYMWFENGLPYGVDDPADPQKSFVFHPGGRTENANGVAEIWGWQAGYGVPSWKSNEVGIEMTQKALDFIDRHHEENQRDQQDRPFFIHFCTEAVHQPHTPPLSFMGVPVAGQTESAHGDMLLQIDLMVSQLEQKLLAKGLLENTLIIFTSDNGGLRPRESRSKHLSNYGLRENKALIWEGGHRIPLIMKWGDGTAGGSKISPASRAPQFVALQDIYPTLAEIVGQEVPAGQAVDSIGFSELVLAENPAGLPARRHEQAMTGIMDVDFPNEKYQSHKALRSNGWKLITDNDYEPVFLCNLKLDPMEQENLLDNPEHAGRVAAMIKRLREEMATE</sequence>
<evidence type="ECO:0000256" key="1">
    <source>
        <dbReference type="ARBA" id="ARBA00008779"/>
    </source>
</evidence>
<evidence type="ECO:0000256" key="2">
    <source>
        <dbReference type="ARBA" id="ARBA00022801"/>
    </source>
</evidence>
<dbReference type="GO" id="GO:0004065">
    <property type="term" value="F:arylsulfatase activity"/>
    <property type="evidence" value="ECO:0007669"/>
    <property type="project" value="TreeGrafter"/>
</dbReference>
<dbReference type="SUPFAM" id="SSF53649">
    <property type="entry name" value="Alkaline phosphatase-like"/>
    <property type="match status" value="1"/>
</dbReference>
<dbReference type="RefSeq" id="WP_200312438.1">
    <property type="nucleotide sequence ID" value="NZ_JAENIM010000045.1"/>
</dbReference>
<gene>
    <name evidence="5" type="ORF">JIN82_14780</name>
</gene>
<accession>A0A8J7MFD8</accession>
<keyword evidence="6" id="KW-1185">Reference proteome</keyword>
<dbReference type="Pfam" id="PF00884">
    <property type="entry name" value="Sulfatase"/>
    <property type="match status" value="1"/>
</dbReference>
<feature type="signal peptide" evidence="3">
    <location>
        <begin position="1"/>
        <end position="18"/>
    </location>
</feature>
<dbReference type="EMBL" id="JAENIM010000045">
    <property type="protein sequence ID" value="MBK1792426.1"/>
    <property type="molecule type" value="Genomic_DNA"/>
</dbReference>
<dbReference type="InterPro" id="IPR000917">
    <property type="entry name" value="Sulfatase_N"/>
</dbReference>
<dbReference type="Proteomes" id="UP000624703">
    <property type="component" value="Unassembled WGS sequence"/>
</dbReference>
<keyword evidence="2 5" id="KW-0378">Hydrolase</keyword>
<dbReference type="PANTHER" id="PTHR42693">
    <property type="entry name" value="ARYLSULFATASE FAMILY MEMBER"/>
    <property type="match status" value="1"/>
</dbReference>
<dbReference type="Gene3D" id="3.30.1120.10">
    <property type="match status" value="1"/>
</dbReference>
<comment type="caution">
    <text evidence="5">The sequence shown here is derived from an EMBL/GenBank/DDBJ whole genome shotgun (WGS) entry which is preliminary data.</text>
</comment>
<keyword evidence="3" id="KW-0732">Signal</keyword>
<evidence type="ECO:0000259" key="4">
    <source>
        <dbReference type="Pfam" id="PF00884"/>
    </source>
</evidence>
<evidence type="ECO:0000256" key="3">
    <source>
        <dbReference type="SAM" id="SignalP"/>
    </source>
</evidence>